<dbReference type="CDD" id="cd07040">
    <property type="entry name" value="HP"/>
    <property type="match status" value="1"/>
</dbReference>
<dbReference type="AlphaFoldDB" id="A0A1X9M8J2"/>
<evidence type="ECO:0000313" key="2">
    <source>
        <dbReference type="Proteomes" id="UP000193006"/>
    </source>
</evidence>
<dbReference type="Proteomes" id="UP000193006">
    <property type="component" value="Chromosome"/>
</dbReference>
<keyword evidence="2" id="KW-1185">Reference proteome</keyword>
<dbReference type="RefSeq" id="WP_235820577.1">
    <property type="nucleotide sequence ID" value="NZ_CP020814.1"/>
</dbReference>
<accession>A0A1X9M8J2</accession>
<reference evidence="1 2" key="1">
    <citation type="submission" date="2017-04" db="EMBL/GenBank/DDBJ databases">
        <title>Bacillus krulwichiae AM31D Genome sequencing and assembly.</title>
        <authorList>
            <person name="Krulwich T.A."/>
            <person name="Anastor L."/>
            <person name="Ehrlich R."/>
            <person name="Ehrlich G.D."/>
            <person name="Janto B."/>
        </authorList>
    </citation>
    <scope>NUCLEOTIDE SEQUENCE [LARGE SCALE GENOMIC DNA]</scope>
    <source>
        <strain evidence="1 2">AM31D</strain>
    </source>
</reference>
<evidence type="ECO:0000313" key="1">
    <source>
        <dbReference type="EMBL" id="ARK29716.1"/>
    </source>
</evidence>
<dbReference type="SUPFAM" id="SSF53254">
    <property type="entry name" value="Phosphoglycerate mutase-like"/>
    <property type="match status" value="1"/>
</dbReference>
<name>A0A1X9M8J2_9BACI</name>
<dbReference type="Gene3D" id="3.40.50.1240">
    <property type="entry name" value="Phosphoglycerate mutase-like"/>
    <property type="match status" value="1"/>
</dbReference>
<proteinExistence type="predicted"/>
<organism evidence="1 2">
    <name type="scientific">Halalkalibacter krulwichiae</name>
    <dbReference type="NCBI Taxonomy" id="199441"/>
    <lineage>
        <taxon>Bacteria</taxon>
        <taxon>Bacillati</taxon>
        <taxon>Bacillota</taxon>
        <taxon>Bacilli</taxon>
        <taxon>Bacillales</taxon>
        <taxon>Bacillaceae</taxon>
        <taxon>Halalkalibacter</taxon>
    </lineage>
</organism>
<dbReference type="STRING" id="199441.BkAM31D_07485"/>
<dbReference type="EMBL" id="CP020814">
    <property type="protein sequence ID" value="ARK29716.1"/>
    <property type="molecule type" value="Genomic_DNA"/>
</dbReference>
<dbReference type="InterPro" id="IPR029033">
    <property type="entry name" value="His_PPase_superfam"/>
</dbReference>
<sequence length="196" mass="22038">MLNNTSVNILHQRQNSLTDPSLLSLLQGGGLIFYVRHAEATVGEDQPYLNFNDCLTQRNLSNYGRRQALMYGDVLRRNQIPVMYPVHTSPFCRNRETAALVFGEQMSQVDSFLFDIYRLSFPLSVTERDRIVRELQAVLELPPTSGTNKVIIAHSFPQGVGFGPIPDMGTVVIRPRGQGNGFEVVAQLTLNDFIRL</sequence>
<protein>
    <recommendedName>
        <fullName evidence="3">Histidine phosphatase superfamily (Branch 1)</fullName>
    </recommendedName>
</protein>
<evidence type="ECO:0008006" key="3">
    <source>
        <dbReference type="Google" id="ProtNLM"/>
    </source>
</evidence>
<gene>
    <name evidence="1" type="ORF">BkAM31D_07485</name>
</gene>
<dbReference type="KEGG" id="bkw:BkAM31D_07485"/>